<sequence>MLKYLPATAKKVIDIGCGGGALAKIIKERNKAEVWGIEYVDEEAKMAKQHLDRVFSGPCENYIKDLPDNYFDVVYLNDVLEHLVDPYSVLQDLKVKLSANGVIISSIPNVRYFKTFSRIVFKKDWQYEEFGTMDKTHLRFFTGKSIRRMYEDLGYQIITHEAINKTKSIKPILFNVVVLFTQWDIRNLQYATVVKAK</sequence>
<dbReference type="GO" id="GO:0032259">
    <property type="term" value="P:methylation"/>
    <property type="evidence" value="ECO:0007669"/>
    <property type="project" value="UniProtKB-KW"/>
</dbReference>
<accession>A0A256A1D2</accession>
<dbReference type="CDD" id="cd02440">
    <property type="entry name" value="AdoMet_MTases"/>
    <property type="match status" value="1"/>
</dbReference>
<dbReference type="SUPFAM" id="SSF53335">
    <property type="entry name" value="S-adenosyl-L-methionine-dependent methyltransferases"/>
    <property type="match status" value="1"/>
</dbReference>
<reference evidence="1 2" key="1">
    <citation type="submission" date="2017-07" db="EMBL/GenBank/DDBJ databases">
        <title>Flavobacterium cyanobacteriorum sp. nov., isolated from cyanobacterial aggregates in a eutrophic lake.</title>
        <authorList>
            <person name="Cai H."/>
        </authorList>
    </citation>
    <scope>NUCLEOTIDE SEQUENCE [LARGE SCALE GENOMIC DNA]</scope>
    <source>
        <strain evidence="1 2">TH167</strain>
    </source>
</reference>
<dbReference type="AlphaFoldDB" id="A0A256A1D2"/>
<dbReference type="OrthoDB" id="8773442at2"/>
<dbReference type="Gene3D" id="3.40.50.150">
    <property type="entry name" value="Vaccinia Virus protein VP39"/>
    <property type="match status" value="1"/>
</dbReference>
<dbReference type="GO" id="GO:0008168">
    <property type="term" value="F:methyltransferase activity"/>
    <property type="evidence" value="ECO:0007669"/>
    <property type="project" value="UniProtKB-KW"/>
</dbReference>
<dbReference type="Proteomes" id="UP000216035">
    <property type="component" value="Unassembled WGS sequence"/>
</dbReference>
<dbReference type="InterPro" id="IPR029063">
    <property type="entry name" value="SAM-dependent_MTases_sf"/>
</dbReference>
<dbReference type="Pfam" id="PF13489">
    <property type="entry name" value="Methyltransf_23"/>
    <property type="match status" value="1"/>
</dbReference>
<comment type="caution">
    <text evidence="1">The sequence shown here is derived from an EMBL/GenBank/DDBJ whole genome shotgun (WGS) entry which is preliminary data.</text>
</comment>
<name>A0A256A1D2_9FLAO</name>
<dbReference type="EMBL" id="NOXX01000143">
    <property type="protein sequence ID" value="OYQ47451.1"/>
    <property type="molecule type" value="Genomic_DNA"/>
</dbReference>
<organism evidence="1 2">
    <name type="scientific">Flavobacterium aurantiibacter</name>
    <dbReference type="NCBI Taxonomy" id="2023067"/>
    <lineage>
        <taxon>Bacteria</taxon>
        <taxon>Pseudomonadati</taxon>
        <taxon>Bacteroidota</taxon>
        <taxon>Flavobacteriia</taxon>
        <taxon>Flavobacteriales</taxon>
        <taxon>Flavobacteriaceae</taxon>
        <taxon>Flavobacterium</taxon>
    </lineage>
</organism>
<protein>
    <submittedName>
        <fullName evidence="1">Methyltransferase</fullName>
    </submittedName>
</protein>
<dbReference type="PANTHER" id="PTHR43861">
    <property type="entry name" value="TRANS-ACONITATE 2-METHYLTRANSFERASE-RELATED"/>
    <property type="match status" value="1"/>
</dbReference>
<keyword evidence="1" id="KW-0489">Methyltransferase</keyword>
<evidence type="ECO:0000313" key="1">
    <source>
        <dbReference type="EMBL" id="OYQ47451.1"/>
    </source>
</evidence>
<gene>
    <name evidence="1" type="ORF">CHX27_03030</name>
</gene>
<keyword evidence="1" id="KW-0808">Transferase</keyword>
<evidence type="ECO:0000313" key="2">
    <source>
        <dbReference type="Proteomes" id="UP000216035"/>
    </source>
</evidence>
<proteinExistence type="predicted"/>
<keyword evidence="2" id="KW-1185">Reference proteome</keyword>